<dbReference type="RefSeq" id="WP_386754565.1">
    <property type="nucleotide sequence ID" value="NZ_JBHSNM010000002.1"/>
</dbReference>
<accession>A0ABW0SMI9</accession>
<comment type="caution">
    <text evidence="1">The sequence shown here is derived from an EMBL/GenBank/DDBJ whole genome shotgun (WGS) entry which is preliminary data.</text>
</comment>
<gene>
    <name evidence="1" type="ORF">ACFPN1_09055</name>
</gene>
<keyword evidence="2" id="KW-1185">Reference proteome</keyword>
<protein>
    <submittedName>
        <fullName evidence="1">Uncharacterized protein</fullName>
    </submittedName>
</protein>
<reference evidence="2" key="1">
    <citation type="journal article" date="2019" name="Int. J. Syst. Evol. Microbiol.">
        <title>The Global Catalogue of Microorganisms (GCM) 10K type strain sequencing project: providing services to taxonomists for standard genome sequencing and annotation.</title>
        <authorList>
            <consortium name="The Broad Institute Genomics Platform"/>
            <consortium name="The Broad Institute Genome Sequencing Center for Infectious Disease"/>
            <person name="Wu L."/>
            <person name="Ma J."/>
        </authorList>
    </citation>
    <scope>NUCLEOTIDE SEQUENCE [LARGE SCALE GENOMIC DNA]</scope>
    <source>
        <strain evidence="2">KACC 11407</strain>
    </source>
</reference>
<dbReference type="Proteomes" id="UP001596036">
    <property type="component" value="Unassembled WGS sequence"/>
</dbReference>
<evidence type="ECO:0000313" key="1">
    <source>
        <dbReference type="EMBL" id="MFC5570205.1"/>
    </source>
</evidence>
<sequence>MKVLNRMSWAALAAFAVAFVVFVGGYSIGKDLAGRDNTQQHAN</sequence>
<evidence type="ECO:0000313" key="2">
    <source>
        <dbReference type="Proteomes" id="UP001596036"/>
    </source>
</evidence>
<name>A0ABW0SMI9_9GAMM</name>
<dbReference type="EMBL" id="JBHSNM010000002">
    <property type="protein sequence ID" value="MFC5570205.1"/>
    <property type="molecule type" value="Genomic_DNA"/>
</dbReference>
<proteinExistence type="predicted"/>
<organism evidence="1 2">
    <name type="scientific">Lysobacter yangpyeongensis</name>
    <dbReference type="NCBI Taxonomy" id="346182"/>
    <lineage>
        <taxon>Bacteria</taxon>
        <taxon>Pseudomonadati</taxon>
        <taxon>Pseudomonadota</taxon>
        <taxon>Gammaproteobacteria</taxon>
        <taxon>Lysobacterales</taxon>
        <taxon>Lysobacteraceae</taxon>
        <taxon>Lysobacter</taxon>
    </lineage>
</organism>